<keyword evidence="1 3" id="KW-0378">Hydrolase</keyword>
<reference evidence="3 4" key="1">
    <citation type="journal article" date="2015" name="Genome Announc.">
        <title>Expanding the biotechnology potential of lactobacilli through comparative genomics of 213 strains and associated genera.</title>
        <authorList>
            <person name="Sun Z."/>
            <person name="Harris H.M."/>
            <person name="McCann A."/>
            <person name="Guo C."/>
            <person name="Argimon S."/>
            <person name="Zhang W."/>
            <person name="Yang X."/>
            <person name="Jeffery I.B."/>
            <person name="Cooney J.C."/>
            <person name="Kagawa T.F."/>
            <person name="Liu W."/>
            <person name="Song Y."/>
            <person name="Salvetti E."/>
            <person name="Wrobel A."/>
            <person name="Rasinkangas P."/>
            <person name="Parkhill J."/>
            <person name="Rea M.C."/>
            <person name="O'Sullivan O."/>
            <person name="Ritari J."/>
            <person name="Douillard F.P."/>
            <person name="Paul Ross R."/>
            <person name="Yang R."/>
            <person name="Briner A.E."/>
            <person name="Felis G.E."/>
            <person name="de Vos W.M."/>
            <person name="Barrangou R."/>
            <person name="Klaenhammer T.R."/>
            <person name="Caufield P.W."/>
            <person name="Cui Y."/>
            <person name="Zhang H."/>
            <person name="O'Toole P.W."/>
        </authorList>
    </citation>
    <scope>NUCLEOTIDE SEQUENCE [LARGE SCALE GENOMIC DNA]</scope>
    <source>
        <strain evidence="3 4">DSM 24716</strain>
    </source>
</reference>
<evidence type="ECO:0000313" key="3">
    <source>
        <dbReference type="EMBL" id="KRN99278.1"/>
    </source>
</evidence>
<dbReference type="PATRIC" id="fig|993692.3.peg.339"/>
<dbReference type="InterPro" id="IPR029058">
    <property type="entry name" value="AB_hydrolase_fold"/>
</dbReference>
<dbReference type="InterPro" id="IPR000073">
    <property type="entry name" value="AB_hydrolase_1"/>
</dbReference>
<dbReference type="InterPro" id="IPR000639">
    <property type="entry name" value="Epox_hydrolase-like"/>
</dbReference>
<dbReference type="STRING" id="993692.IV57_GL000334"/>
<organism evidence="3 4">
    <name type="scientific">Companilactobacillus kimchiensis</name>
    <dbReference type="NCBI Taxonomy" id="993692"/>
    <lineage>
        <taxon>Bacteria</taxon>
        <taxon>Bacillati</taxon>
        <taxon>Bacillota</taxon>
        <taxon>Bacilli</taxon>
        <taxon>Lactobacillales</taxon>
        <taxon>Lactobacillaceae</taxon>
        <taxon>Companilactobacillus</taxon>
    </lineage>
</organism>
<comment type="caution">
    <text evidence="3">The sequence shown here is derived from an EMBL/GenBank/DDBJ whole genome shotgun (WGS) entry which is preliminary data.</text>
</comment>
<gene>
    <name evidence="3" type="ORF">IV57_GL000334</name>
</gene>
<name>A0A0R2LBH7_9LACO</name>
<sequence>MNFNDLDFNVRTAGLDNVGELIIFLHGFPESSLMWEPAMKEMSDLGYRCVAFDQRGYSKGARPQEIAAYSMTSLANDVVTLANKVGFYKKFHLVGHDMGSLVGWTVTTLYPDLIGSWNAISVPDLPAYEWALKNDPAQQQKGSYVQVFQQPGAAEAMLQKDDYAVLRKLWAGFDSETVTTYLDIFSDPGAITAVVNWYRALFQTPQIEYTPVTVPTMLIWGTKDLAIAPAGIEKNAQFVKADYQLKKLDAGHWLMEFNAAETTKLISDHVQENPINK</sequence>
<dbReference type="GO" id="GO:0016787">
    <property type="term" value="F:hydrolase activity"/>
    <property type="evidence" value="ECO:0007669"/>
    <property type="project" value="UniProtKB-KW"/>
</dbReference>
<evidence type="ECO:0000256" key="1">
    <source>
        <dbReference type="ARBA" id="ARBA00022801"/>
    </source>
</evidence>
<dbReference type="Gene3D" id="3.40.50.1820">
    <property type="entry name" value="alpha/beta hydrolase"/>
    <property type="match status" value="1"/>
</dbReference>
<dbReference type="EMBL" id="JQCF01000010">
    <property type="protein sequence ID" value="KRN99278.1"/>
    <property type="molecule type" value="Genomic_DNA"/>
</dbReference>
<protein>
    <submittedName>
        <fullName evidence="3">Hydrolase, alpha beta domain protein</fullName>
    </submittedName>
</protein>
<dbReference type="PANTHER" id="PTHR43329">
    <property type="entry name" value="EPOXIDE HYDROLASE"/>
    <property type="match status" value="1"/>
</dbReference>
<feature type="domain" description="AB hydrolase-1" evidence="2">
    <location>
        <begin position="21"/>
        <end position="258"/>
    </location>
</feature>
<proteinExistence type="predicted"/>
<dbReference type="Pfam" id="PF00561">
    <property type="entry name" value="Abhydrolase_1"/>
    <property type="match status" value="1"/>
</dbReference>
<dbReference type="PRINTS" id="PR00412">
    <property type="entry name" value="EPOXHYDRLASE"/>
</dbReference>
<evidence type="ECO:0000313" key="4">
    <source>
        <dbReference type="Proteomes" id="UP000051006"/>
    </source>
</evidence>
<dbReference type="SUPFAM" id="SSF53474">
    <property type="entry name" value="alpha/beta-Hydrolases"/>
    <property type="match status" value="1"/>
</dbReference>
<evidence type="ECO:0000259" key="2">
    <source>
        <dbReference type="Pfam" id="PF00561"/>
    </source>
</evidence>
<dbReference type="Proteomes" id="UP000051006">
    <property type="component" value="Unassembled WGS sequence"/>
</dbReference>
<keyword evidence="4" id="KW-1185">Reference proteome</keyword>
<dbReference type="AlphaFoldDB" id="A0A0R2LBH7"/>
<accession>A0A0R2LBH7</accession>